<accession>A0A9W7FUK6</accession>
<dbReference type="Gene3D" id="2.60.120.330">
    <property type="entry name" value="B-lactam Antibiotic, Isopenicillin N Synthase, Chain"/>
    <property type="match status" value="1"/>
</dbReference>
<dbReference type="PROSITE" id="PS51471">
    <property type="entry name" value="FE2OG_OXY"/>
    <property type="match status" value="1"/>
</dbReference>
<dbReference type="Proteomes" id="UP001165122">
    <property type="component" value="Unassembled WGS sequence"/>
</dbReference>
<gene>
    <name evidence="3" type="ORF">TrLO_g6192</name>
</gene>
<proteinExistence type="predicted"/>
<dbReference type="SUPFAM" id="SSF51197">
    <property type="entry name" value="Clavaminate synthase-like"/>
    <property type="match status" value="2"/>
</dbReference>
<dbReference type="InterPro" id="IPR044861">
    <property type="entry name" value="IPNS-like_FE2OG_OXY"/>
</dbReference>
<evidence type="ECO:0000256" key="1">
    <source>
        <dbReference type="SAM" id="MobiDB-lite"/>
    </source>
</evidence>
<evidence type="ECO:0000259" key="2">
    <source>
        <dbReference type="PROSITE" id="PS51471"/>
    </source>
</evidence>
<feature type="domain" description="Fe2OG dioxygenase" evidence="2">
    <location>
        <begin position="134"/>
        <end position="261"/>
    </location>
</feature>
<feature type="region of interest" description="Disordered" evidence="1">
    <location>
        <begin position="751"/>
        <end position="771"/>
    </location>
</feature>
<name>A0A9W7FUK6_9STRA</name>
<dbReference type="AlphaFoldDB" id="A0A9W7FUK6"/>
<dbReference type="OrthoDB" id="10260017at2759"/>
<dbReference type="EMBL" id="BRXW01000330">
    <property type="protein sequence ID" value="GMI18331.1"/>
    <property type="molecule type" value="Genomic_DNA"/>
</dbReference>
<evidence type="ECO:0000313" key="3">
    <source>
        <dbReference type="EMBL" id="GMI18331.1"/>
    </source>
</evidence>
<feature type="region of interest" description="Disordered" evidence="1">
    <location>
        <begin position="313"/>
        <end position="346"/>
    </location>
</feature>
<sequence length="994" mass="109682">MNDFENEVDRIIPSLLSTSHCSLRIEEEISKYVFEEFKENLEDMREGKFGRVDEEADSSSANGYHTFGGMSTYNKNREGLILSNGYLPSSSYSRTLEIFRKKTCDLARSIFLELESYLGIEEGWFEREMGGEGGWEECCQWHVKRYGNEGESIKGFDGVGDEELIVLPVHTDPSLISLLFHDFPLKSSCDGLELLLGENETDKVWKPLEKGGYGVVNCLVGSVMERVTGGGVKASRHRVRRGGPTGGTVSERIVATFFIRPTKNAVLKLPPSKVFEGRKVKEMKFGDWLKRTARNYERHKKRAVEKVVKKEEKKSGILPTKKNTITQKSNKKTSSSILPPQVPNTPKIDEAVYSPCGSACQIIGDEITGQEKYLGGDCGSDGNIYAIPGCAKQVLRINCETGVTDLIGPVFEGEFKWLRSVKAVDGEGRECIYGLPCHAEGVLKIVFGELGSKKWKYHGGNLAEGKIWCIPQKAQRVLVIDPFNDTISYVGGNFPGECKWYGGLPGRADGCIYGMPQCAGGILKINPKEETVEVVGEFEVGGHKWHGGLVDANGDIHAIPANADSCLKVSPSTGEIKVFGEGKVRSGKHRTDGKYKFLGGVLGVDGMIYYIPSDSDRVVQVNPETEEVREVGPSLENEIYVENKWQNGFSAEDGSIYAVPLKGANVLCIRPHKLTESGEPEVSVIGGPYLGLNKWEGGVVGPDGACYCMPLGHRRVLRISPPSGNVLKATTKTTTSTKIVADMAVLRSSNHTTKYSKARKNDKGPVGGPLPPELLKQTTFDYPHQLRSTITRMLRSGVGGIFDGEFERLEDVKIQERGLMKKDKGKSQKSLTALVAADVEFLREFDAFVDEAILPQMKERLGEAGKLKFYIQRPPTVRIQPGPSGKSVKPHNDAEYGHQEGELNFWLPLTAMEETGTTLWVERVEGGGEYVGLECGVGEVSSFWGTKLRHYVPANESECTRVSIDFRVGVEGYFDSGWSMKGSVEDHNRRVVEM</sequence>
<comment type="caution">
    <text evidence="3">The sequence shown here is derived from an EMBL/GenBank/DDBJ whole genome shotgun (WGS) entry which is preliminary data.</text>
</comment>
<dbReference type="Pfam" id="PF03171">
    <property type="entry name" value="2OG-FeII_Oxy"/>
    <property type="match status" value="1"/>
</dbReference>
<dbReference type="SUPFAM" id="SSF101898">
    <property type="entry name" value="NHL repeat"/>
    <property type="match status" value="1"/>
</dbReference>
<protein>
    <recommendedName>
        <fullName evidence="2">Fe2OG dioxygenase domain-containing protein</fullName>
    </recommendedName>
</protein>
<reference evidence="4" key="1">
    <citation type="journal article" date="2023" name="Commun. Biol.">
        <title>Genome analysis of Parmales, the sister group of diatoms, reveals the evolutionary specialization of diatoms from phago-mixotrophs to photoautotrophs.</title>
        <authorList>
            <person name="Ban H."/>
            <person name="Sato S."/>
            <person name="Yoshikawa S."/>
            <person name="Yamada K."/>
            <person name="Nakamura Y."/>
            <person name="Ichinomiya M."/>
            <person name="Sato N."/>
            <person name="Blanc-Mathieu R."/>
            <person name="Endo H."/>
            <person name="Kuwata A."/>
            <person name="Ogata H."/>
        </authorList>
    </citation>
    <scope>NUCLEOTIDE SEQUENCE [LARGE SCALE GENOMIC DNA]</scope>
    <source>
        <strain evidence="4">NIES 3700</strain>
    </source>
</reference>
<feature type="compositionally biased region" description="Polar residues" evidence="1">
    <location>
        <begin position="321"/>
        <end position="338"/>
    </location>
</feature>
<dbReference type="InterPro" id="IPR027443">
    <property type="entry name" value="IPNS-like_sf"/>
</dbReference>
<dbReference type="InterPro" id="IPR005123">
    <property type="entry name" value="Oxoglu/Fe-dep_dioxygenase_dom"/>
</dbReference>
<evidence type="ECO:0000313" key="4">
    <source>
        <dbReference type="Proteomes" id="UP001165122"/>
    </source>
</evidence>
<organism evidence="3 4">
    <name type="scientific">Triparma laevis f. longispina</name>
    <dbReference type="NCBI Taxonomy" id="1714387"/>
    <lineage>
        <taxon>Eukaryota</taxon>
        <taxon>Sar</taxon>
        <taxon>Stramenopiles</taxon>
        <taxon>Ochrophyta</taxon>
        <taxon>Bolidophyceae</taxon>
        <taxon>Parmales</taxon>
        <taxon>Triparmaceae</taxon>
        <taxon>Triparma</taxon>
    </lineage>
</organism>
<keyword evidence="4" id="KW-1185">Reference proteome</keyword>